<dbReference type="InterPro" id="IPR051328">
    <property type="entry name" value="T7SS_ABC-Transporter"/>
</dbReference>
<proteinExistence type="predicted"/>
<sequence length="711" mass="72045">MRGVLRVFLDGFRRLRGSLVGWVVIAGLVLLPCLFAWVNILAFWDPAANTGSLKVAVANEDAGYTASVAPVTVSAGDEIVDDLRSNKDFDWQFTTGSEAFAGVRSGEYYAAVVIPEGFSARLAGVLTGGDQQAQIQYYVNEKLNPVASHVTSIGMGDLREEVSESFQATVSRVALEALGDLSGDAEDGGLATYGRELANRLSGAATQLGNDAALARTFAALLGQAKALTSASADGLGQAQALSEAAAPVAGDAASALGSARATLSDGESLAGSGLGGAASSLAALRTSVDRAFGDASGDPAALVETLGALRADLQALDDAYGAAVAAVGAADPDNAALAALQQAQQAVQAAERGLSAATAAAQDAAGVPAEQRAAALGAIDAAIAAVQALQEEAARAAGASLDAGLGSFGEDVQAALSQLKAAASPLATAGRDTADALGDVHDALLSAAATLEDAAATVRDGAARLSAALDSEDLAEARKLIGTDAGGLARMIAAPVRVDKRAVYAVANNGSAMAPFYSSMGLFIGALFSVIILRDKLAVRLDGVRPWQAYVGTWLFFVAVAEAQALLMATGNVFFVQVQCDHLGLCYLAFCLTGLAFSSIAFGLTAAFGDLGKAATLLLLVVQIGGSGGQMPVQLSMPFFQALYPWLPFTHSMGCMQGAIAGVYGGDFLVNAGCLLGFVAGGAVLVLAVRPLAARTGDWIRAQLARTGMM</sequence>
<feature type="domain" description="ABC-2 type transporter transmembrane" evidence="6">
    <location>
        <begin position="494"/>
        <end position="687"/>
    </location>
</feature>
<accession>A0ABT6ZLK6</accession>
<evidence type="ECO:0000313" key="8">
    <source>
        <dbReference type="Proteomes" id="UP001431693"/>
    </source>
</evidence>
<feature type="transmembrane region" description="Helical" evidence="5">
    <location>
        <begin position="555"/>
        <end position="576"/>
    </location>
</feature>
<dbReference type="PANTHER" id="PTHR43077">
    <property type="entry name" value="TRANSPORT PERMEASE YVFS-RELATED"/>
    <property type="match status" value="1"/>
</dbReference>
<feature type="domain" description="ABC-2 type transporter transmembrane" evidence="6">
    <location>
        <begin position="25"/>
        <end position="149"/>
    </location>
</feature>
<evidence type="ECO:0000259" key="6">
    <source>
        <dbReference type="Pfam" id="PF12698"/>
    </source>
</evidence>
<keyword evidence="3 5" id="KW-1133">Transmembrane helix</keyword>
<dbReference type="Proteomes" id="UP001431693">
    <property type="component" value="Unassembled WGS sequence"/>
</dbReference>
<dbReference type="PANTHER" id="PTHR43077:SF5">
    <property type="entry name" value="PHAGE INFECTION PROTEIN"/>
    <property type="match status" value="1"/>
</dbReference>
<keyword evidence="8" id="KW-1185">Reference proteome</keyword>
<evidence type="ECO:0000256" key="5">
    <source>
        <dbReference type="SAM" id="Phobius"/>
    </source>
</evidence>
<dbReference type="Gene3D" id="3.40.1710.10">
    <property type="entry name" value="abc type-2 transporter like domain"/>
    <property type="match status" value="1"/>
</dbReference>
<gene>
    <name evidence="7" type="ORF">QJ043_04990</name>
</gene>
<protein>
    <submittedName>
        <fullName evidence="7">YhgE/Pip domain-containing protein</fullName>
    </submittedName>
</protein>
<feature type="transmembrane region" description="Helical" evidence="5">
    <location>
        <begin position="588"/>
        <end position="609"/>
    </location>
</feature>
<feature type="transmembrane region" description="Helical" evidence="5">
    <location>
        <begin position="616"/>
        <end position="634"/>
    </location>
</feature>
<reference evidence="7" key="1">
    <citation type="submission" date="2023-05" db="EMBL/GenBank/DDBJ databases">
        <title>[olsenella] sp. nov., isolated from a pig farm feces dump.</title>
        <authorList>
            <person name="Chang Y.-H."/>
        </authorList>
    </citation>
    <scope>NUCLEOTIDE SEQUENCE</scope>
    <source>
        <strain evidence="7">YH-ols2217</strain>
    </source>
</reference>
<feature type="transmembrane region" description="Helical" evidence="5">
    <location>
        <begin position="515"/>
        <end position="534"/>
    </location>
</feature>
<dbReference type="EMBL" id="JASJEX010000002">
    <property type="protein sequence ID" value="MDJ1129433.1"/>
    <property type="molecule type" value="Genomic_DNA"/>
</dbReference>
<keyword evidence="2 5" id="KW-0812">Transmembrane</keyword>
<comment type="caution">
    <text evidence="7">The sequence shown here is derived from an EMBL/GenBank/DDBJ whole genome shotgun (WGS) entry which is preliminary data.</text>
</comment>
<evidence type="ECO:0000256" key="4">
    <source>
        <dbReference type="ARBA" id="ARBA00023136"/>
    </source>
</evidence>
<dbReference type="Pfam" id="PF12698">
    <property type="entry name" value="ABC2_membrane_3"/>
    <property type="match status" value="2"/>
</dbReference>
<name>A0ABT6ZLK6_9ACTN</name>
<dbReference type="InterPro" id="IPR017500">
    <property type="entry name" value="Phage_infect_YhgE_N"/>
</dbReference>
<dbReference type="RefSeq" id="WP_283713779.1">
    <property type="nucleotide sequence ID" value="NZ_JASJEW010000006.1"/>
</dbReference>
<evidence type="ECO:0000256" key="2">
    <source>
        <dbReference type="ARBA" id="ARBA00022692"/>
    </source>
</evidence>
<evidence type="ECO:0000313" key="7">
    <source>
        <dbReference type="EMBL" id="MDJ1129433.1"/>
    </source>
</evidence>
<organism evidence="7 8">
    <name type="scientific">Kribbibacterium absianum</name>
    <dbReference type="NCBI Taxonomy" id="3044210"/>
    <lineage>
        <taxon>Bacteria</taxon>
        <taxon>Bacillati</taxon>
        <taxon>Actinomycetota</taxon>
        <taxon>Coriobacteriia</taxon>
        <taxon>Coriobacteriales</taxon>
        <taxon>Kribbibacteriaceae</taxon>
        <taxon>Kribbibacterium</taxon>
    </lineage>
</organism>
<evidence type="ECO:0000256" key="3">
    <source>
        <dbReference type="ARBA" id="ARBA00022989"/>
    </source>
</evidence>
<evidence type="ECO:0000256" key="1">
    <source>
        <dbReference type="ARBA" id="ARBA00004141"/>
    </source>
</evidence>
<dbReference type="NCBIfam" id="TIGR03062">
    <property type="entry name" value="pip_yhgE_Cterm"/>
    <property type="match status" value="1"/>
</dbReference>
<dbReference type="NCBIfam" id="TIGR03061">
    <property type="entry name" value="pip_yhgE_Nterm"/>
    <property type="match status" value="1"/>
</dbReference>
<feature type="transmembrane region" description="Helical" evidence="5">
    <location>
        <begin position="669"/>
        <end position="690"/>
    </location>
</feature>
<dbReference type="InterPro" id="IPR013525">
    <property type="entry name" value="ABC2_TM"/>
</dbReference>
<dbReference type="InterPro" id="IPR017501">
    <property type="entry name" value="Phage_infect_YhgE_C"/>
</dbReference>
<feature type="transmembrane region" description="Helical" evidence="5">
    <location>
        <begin position="20"/>
        <end position="44"/>
    </location>
</feature>
<comment type="subcellular location">
    <subcellularLocation>
        <location evidence="1">Membrane</location>
        <topology evidence="1">Multi-pass membrane protein</topology>
    </subcellularLocation>
</comment>
<keyword evidence="4 5" id="KW-0472">Membrane</keyword>